<dbReference type="PANTHER" id="PTHR35992">
    <property type="entry name" value="CYTOMATRIX PROTEIN-LIKE PROTEIN"/>
    <property type="match status" value="1"/>
</dbReference>
<gene>
    <name evidence="3" type="ORF">MANES_18G013500</name>
</gene>
<name>A0A2C9U0G0_MANES</name>
<accession>A0A2C9U0G0</accession>
<protein>
    <submittedName>
        <fullName evidence="3">Uncharacterized protein</fullName>
    </submittedName>
</protein>
<organism evidence="3">
    <name type="scientific">Manihot esculenta</name>
    <name type="common">Cassava</name>
    <name type="synonym">Jatropha manihot</name>
    <dbReference type="NCBI Taxonomy" id="3983"/>
    <lineage>
        <taxon>Eukaryota</taxon>
        <taxon>Viridiplantae</taxon>
        <taxon>Streptophyta</taxon>
        <taxon>Embryophyta</taxon>
        <taxon>Tracheophyta</taxon>
        <taxon>Spermatophyta</taxon>
        <taxon>Magnoliopsida</taxon>
        <taxon>eudicotyledons</taxon>
        <taxon>Gunneridae</taxon>
        <taxon>Pentapetalae</taxon>
        <taxon>rosids</taxon>
        <taxon>fabids</taxon>
        <taxon>Malpighiales</taxon>
        <taxon>Euphorbiaceae</taxon>
        <taxon>Crotonoideae</taxon>
        <taxon>Manihoteae</taxon>
        <taxon>Manihot</taxon>
    </lineage>
</organism>
<feature type="coiled-coil region" evidence="1">
    <location>
        <begin position="13"/>
        <end position="47"/>
    </location>
</feature>
<dbReference type="PANTHER" id="PTHR35992:SF1">
    <property type="entry name" value="CYTOMATRIX PROTEIN-LIKE PROTEIN"/>
    <property type="match status" value="1"/>
</dbReference>
<keyword evidence="1" id="KW-0175">Coiled coil</keyword>
<feature type="compositionally biased region" description="Polar residues" evidence="2">
    <location>
        <begin position="273"/>
        <end position="286"/>
    </location>
</feature>
<feature type="region of interest" description="Disordered" evidence="2">
    <location>
        <begin position="265"/>
        <end position="302"/>
    </location>
</feature>
<proteinExistence type="predicted"/>
<evidence type="ECO:0000256" key="1">
    <source>
        <dbReference type="SAM" id="Coils"/>
    </source>
</evidence>
<evidence type="ECO:0000256" key="2">
    <source>
        <dbReference type="SAM" id="MobiDB-lite"/>
    </source>
</evidence>
<dbReference type="AlphaFoldDB" id="A0A2C9U0G0"/>
<feature type="coiled-coil region" evidence="1">
    <location>
        <begin position="186"/>
        <end position="262"/>
    </location>
</feature>
<evidence type="ECO:0000313" key="3">
    <source>
        <dbReference type="EMBL" id="OAY22634.1"/>
    </source>
</evidence>
<reference evidence="3" key="1">
    <citation type="submission" date="2016-02" db="EMBL/GenBank/DDBJ databases">
        <title>WGS assembly of Manihot esculenta.</title>
        <authorList>
            <person name="Bredeson J.V."/>
            <person name="Prochnik S.E."/>
            <person name="Lyons J.B."/>
            <person name="Schmutz J."/>
            <person name="Grimwood J."/>
            <person name="Vrebalov J."/>
            <person name="Bart R.S."/>
            <person name="Amuge T."/>
            <person name="Ferguson M.E."/>
            <person name="Green R."/>
            <person name="Putnam N."/>
            <person name="Stites J."/>
            <person name="Rounsley S."/>
            <person name="Rokhsar D.S."/>
        </authorList>
    </citation>
    <scope>NUCLEOTIDE SEQUENCE [LARGE SCALE GENOMIC DNA]</scope>
    <source>
        <tissue evidence="3">Leaf</tissue>
    </source>
</reference>
<dbReference type="STRING" id="3983.A0A2C9U0G0"/>
<dbReference type="EMBL" id="CM004404">
    <property type="protein sequence ID" value="OAY22634.1"/>
    <property type="molecule type" value="Genomic_DNA"/>
</dbReference>
<sequence length="361" mass="41190">MVTTKRSQVDNLFDSLIKLLKDQQEQLKTLVRERKFLEDRIKLQNEQFLSEIRLFEDYITQMKEALVEKDMTCLLEAAKSDLMIGLKHKEASLYKLKLEQTEDELADFRACFDYLSRILEKNSKETDYGKQGDRHDDLKSAGSKRLHDEVKRINFEYEKLASEKNSEISALLKEKSFVWHQYNVLETNLNDKLKSKQAEIDKANEKIAKVLDSVELLHSSNSEKDEMIEKLKVKLAEVEEERNKLKEEIPLLSHELESLRKSTSALVTPAPKNGSTGSKASSQRVKSSGRKGSSIVVKKESSEKAVHSLNGAVKGSRSLKRKGDDETVTILETPKLFSSAFKFPKLKTSSTPVSLPYCIPF</sequence>